<keyword evidence="3" id="KW-1185">Reference proteome</keyword>
<dbReference type="InterPro" id="IPR004360">
    <property type="entry name" value="Glyas_Fos-R_dOase_dom"/>
</dbReference>
<protein>
    <submittedName>
        <fullName evidence="2">Glyoxalase family protein</fullName>
    </submittedName>
</protein>
<dbReference type="eggNOG" id="COG0346">
    <property type="taxonomic scope" value="Bacteria"/>
</dbReference>
<dbReference type="Pfam" id="PF00903">
    <property type="entry name" value="Glyoxalase"/>
    <property type="match status" value="1"/>
</dbReference>
<evidence type="ECO:0000313" key="3">
    <source>
        <dbReference type="Proteomes" id="UP000003330"/>
    </source>
</evidence>
<dbReference type="PANTHER" id="PTHR36110">
    <property type="entry name" value="RING-CLEAVING DIOXYGENASE MHQE-RELATED"/>
    <property type="match status" value="1"/>
</dbReference>
<dbReference type="SUPFAM" id="SSF54593">
    <property type="entry name" value="Glyoxalase/Bleomycin resistance protein/Dihydroxybiphenyl dioxygenase"/>
    <property type="match status" value="1"/>
</dbReference>
<dbReference type="EMBL" id="AEUX02000001">
    <property type="protein sequence ID" value="EHI70858.1"/>
    <property type="molecule type" value="Genomic_DNA"/>
</dbReference>
<dbReference type="RefSeq" id="WP_008087173.1">
    <property type="nucleotide sequence ID" value="NZ_AEUX02000001.1"/>
</dbReference>
<dbReference type="Gene3D" id="3.10.180.10">
    <property type="entry name" value="2,3-Dihydroxybiphenyl 1,2-Dioxygenase, domain 1"/>
    <property type="match status" value="2"/>
</dbReference>
<feature type="domain" description="VOC" evidence="1">
    <location>
        <begin position="6"/>
        <end position="130"/>
    </location>
</feature>
<dbReference type="AlphaFoldDB" id="G5JZB8"/>
<feature type="domain" description="VOC" evidence="1">
    <location>
        <begin position="141"/>
        <end position="258"/>
    </location>
</feature>
<reference evidence="2 3" key="1">
    <citation type="journal article" date="2014" name="Int. J. Syst. Evol. Microbiol.">
        <title>Phylogenomics and the dynamic genome evolution of the genus Streptococcus.</title>
        <authorList>
            <consortium name="The Broad Institute Genome Sequencing Platform"/>
            <person name="Richards V.P."/>
            <person name="Palmer S.R."/>
            <person name="Pavinski Bitar P.D."/>
            <person name="Qin X."/>
            <person name="Weinstock G.M."/>
            <person name="Highlander S.K."/>
            <person name="Town C.D."/>
            <person name="Burne R.A."/>
            <person name="Stanhope M.J."/>
        </authorList>
    </citation>
    <scope>NUCLEOTIDE SEQUENCE [LARGE SCALE GENOMIC DNA]</scope>
    <source>
        <strain evidence="2 3">707-05</strain>
    </source>
</reference>
<evidence type="ECO:0000259" key="1">
    <source>
        <dbReference type="PROSITE" id="PS51819"/>
    </source>
</evidence>
<dbReference type="InterPro" id="IPR052537">
    <property type="entry name" value="Extradiol_RC_dioxygenase"/>
</dbReference>
<dbReference type="OrthoDB" id="9785698at2"/>
<organism evidence="2 3">
    <name type="scientific">Streptococcus ictaluri 707-05</name>
    <dbReference type="NCBI Taxonomy" id="764299"/>
    <lineage>
        <taxon>Bacteria</taxon>
        <taxon>Bacillati</taxon>
        <taxon>Bacillota</taxon>
        <taxon>Bacilli</taxon>
        <taxon>Lactobacillales</taxon>
        <taxon>Streptococcaceae</taxon>
        <taxon>Streptococcus</taxon>
    </lineage>
</organism>
<evidence type="ECO:0000313" key="2">
    <source>
        <dbReference type="EMBL" id="EHI70858.1"/>
    </source>
</evidence>
<gene>
    <name evidence="2" type="ORF">STRIC_0628</name>
</gene>
<accession>G5JZB8</accession>
<name>G5JZB8_9STRE</name>
<dbReference type="InterPro" id="IPR037523">
    <property type="entry name" value="VOC_core"/>
</dbReference>
<dbReference type="STRING" id="764299.STRIC_0628"/>
<dbReference type="Proteomes" id="UP000003330">
    <property type="component" value="Unassembled WGS sequence"/>
</dbReference>
<sequence length="298" mass="34116">METIQHIHHITAIIGNVQENLNFYQKVLQLRLVKQTVNFDDPSVYHLYFANQKAEKGSLITFFPWEDRQAGQKVGGQVGRIAFRIPKGSLDFWKNRLTQHQVSIEEGHWFDSPALYFEDKHQLELALVESDDKADDTAILGFHGVILFSQDYQGSRDFMTIYMGLKEIDDNADYIRLRTLGDLAHDILLPKVNFLRGSWGPGTGHHIAWNVTDLDALKAYQADFQKENFHVTVVHDRKYFKSIYLKESGKVIFEFATQGPGMTVDEPLEKLGQALQLPKQLESLRDSITANLLPLTLN</sequence>
<dbReference type="InterPro" id="IPR029068">
    <property type="entry name" value="Glyas_Bleomycin-R_OHBP_Dase"/>
</dbReference>
<comment type="caution">
    <text evidence="2">The sequence shown here is derived from an EMBL/GenBank/DDBJ whole genome shotgun (WGS) entry which is preliminary data.</text>
</comment>
<dbReference type="PANTHER" id="PTHR36110:SF2">
    <property type="entry name" value="RING-CLEAVING DIOXYGENASE MHQE-RELATED"/>
    <property type="match status" value="1"/>
</dbReference>
<proteinExistence type="predicted"/>
<dbReference type="PROSITE" id="PS51819">
    <property type="entry name" value="VOC"/>
    <property type="match status" value="2"/>
</dbReference>